<evidence type="ECO:0000313" key="6">
    <source>
        <dbReference type="EMBL" id="MCI93564.1"/>
    </source>
</evidence>
<dbReference type="Pfam" id="PF00234">
    <property type="entry name" value="Tryp_alpha_amyl"/>
    <property type="match status" value="1"/>
</dbReference>
<comment type="caution">
    <text evidence="6">The sequence shown here is derived from an EMBL/GenBank/DDBJ whole genome shotgun (WGS) entry which is preliminary data.</text>
</comment>
<keyword evidence="2 4" id="KW-0732">Signal</keyword>
<feature type="signal peptide" evidence="4">
    <location>
        <begin position="1"/>
        <end position="25"/>
    </location>
</feature>
<dbReference type="PANTHER" id="PTHR33076">
    <property type="entry name" value="NON-SPECIFIC LIPID-TRANSFER PROTEIN 2-RELATED"/>
    <property type="match status" value="1"/>
</dbReference>
<dbReference type="AlphaFoldDB" id="A0A392VYU1"/>
<evidence type="ECO:0000259" key="5">
    <source>
        <dbReference type="Pfam" id="PF00234"/>
    </source>
</evidence>
<proteinExistence type="inferred from homology"/>
<evidence type="ECO:0000256" key="2">
    <source>
        <dbReference type="ARBA" id="ARBA00022729"/>
    </source>
</evidence>
<keyword evidence="3" id="KW-1015">Disulfide bond</keyword>
<comment type="similarity">
    <text evidence="1">Belongs to the plant LTP family.</text>
</comment>
<evidence type="ECO:0000256" key="4">
    <source>
        <dbReference type="SAM" id="SignalP"/>
    </source>
</evidence>
<dbReference type="InterPro" id="IPR036312">
    <property type="entry name" value="Bifun_inhib/LTP/seed_sf"/>
</dbReference>
<dbReference type="PRINTS" id="PR00382">
    <property type="entry name" value="LIPIDTRNSFER"/>
</dbReference>
<evidence type="ECO:0000256" key="1">
    <source>
        <dbReference type="ARBA" id="ARBA00009748"/>
    </source>
</evidence>
<sequence length="57" mass="5640">MASLRVTCMVAMICMVMVSAPMAEAAISCGAVTGYLAPCITYLQGGPGPSPPCCGGV</sequence>
<accession>A0A392VYU1</accession>
<keyword evidence="7" id="KW-1185">Reference proteome</keyword>
<reference evidence="6 7" key="1">
    <citation type="journal article" date="2018" name="Front. Plant Sci.">
        <title>Red Clover (Trifolium pratense) and Zigzag Clover (T. medium) - A Picture of Genomic Similarities and Differences.</title>
        <authorList>
            <person name="Dluhosova J."/>
            <person name="Istvanek J."/>
            <person name="Nedelnik J."/>
            <person name="Repkova J."/>
        </authorList>
    </citation>
    <scope>NUCLEOTIDE SEQUENCE [LARGE SCALE GENOMIC DNA]</scope>
    <source>
        <strain evidence="7">cv. 10/8</strain>
        <tissue evidence="6">Leaf</tissue>
    </source>
</reference>
<evidence type="ECO:0000256" key="3">
    <source>
        <dbReference type="ARBA" id="ARBA00023157"/>
    </source>
</evidence>
<feature type="domain" description="Bifunctional inhibitor/plant lipid transfer protein/seed storage helical" evidence="5">
    <location>
        <begin position="29"/>
        <end position="57"/>
    </location>
</feature>
<dbReference type="GO" id="GO:0006869">
    <property type="term" value="P:lipid transport"/>
    <property type="evidence" value="ECO:0007669"/>
    <property type="project" value="InterPro"/>
</dbReference>
<name>A0A392VYU1_9FABA</name>
<evidence type="ECO:0000313" key="7">
    <source>
        <dbReference type="Proteomes" id="UP000265520"/>
    </source>
</evidence>
<dbReference type="InterPro" id="IPR000528">
    <property type="entry name" value="Plant_nsLTP"/>
</dbReference>
<dbReference type="EMBL" id="LXQA011332397">
    <property type="protein sequence ID" value="MCI93564.1"/>
    <property type="molecule type" value="Genomic_DNA"/>
</dbReference>
<protein>
    <submittedName>
        <fullName evidence="6">Non-specific lipid-transfer protein</fullName>
    </submittedName>
</protein>
<dbReference type="Proteomes" id="UP000265520">
    <property type="component" value="Unassembled WGS sequence"/>
</dbReference>
<dbReference type="SUPFAM" id="SSF47699">
    <property type="entry name" value="Bifunctional inhibitor/lipid-transfer protein/seed storage 2S albumin"/>
    <property type="match status" value="1"/>
</dbReference>
<feature type="non-terminal residue" evidence="6">
    <location>
        <position position="57"/>
    </location>
</feature>
<dbReference type="GO" id="GO:0008289">
    <property type="term" value="F:lipid binding"/>
    <property type="evidence" value="ECO:0007669"/>
    <property type="project" value="InterPro"/>
</dbReference>
<organism evidence="6 7">
    <name type="scientific">Trifolium medium</name>
    <dbReference type="NCBI Taxonomy" id="97028"/>
    <lineage>
        <taxon>Eukaryota</taxon>
        <taxon>Viridiplantae</taxon>
        <taxon>Streptophyta</taxon>
        <taxon>Embryophyta</taxon>
        <taxon>Tracheophyta</taxon>
        <taxon>Spermatophyta</taxon>
        <taxon>Magnoliopsida</taxon>
        <taxon>eudicotyledons</taxon>
        <taxon>Gunneridae</taxon>
        <taxon>Pentapetalae</taxon>
        <taxon>rosids</taxon>
        <taxon>fabids</taxon>
        <taxon>Fabales</taxon>
        <taxon>Fabaceae</taxon>
        <taxon>Papilionoideae</taxon>
        <taxon>50 kb inversion clade</taxon>
        <taxon>NPAAA clade</taxon>
        <taxon>Hologalegina</taxon>
        <taxon>IRL clade</taxon>
        <taxon>Trifolieae</taxon>
        <taxon>Trifolium</taxon>
    </lineage>
</organism>
<dbReference type="InterPro" id="IPR016140">
    <property type="entry name" value="Bifunc_inhib/LTP/seed_store"/>
</dbReference>
<feature type="chain" id="PRO_5017402887" evidence="4">
    <location>
        <begin position="26"/>
        <end position="57"/>
    </location>
</feature>
<dbReference type="Gene3D" id="1.10.110.10">
    <property type="entry name" value="Plant lipid-transfer and hydrophobic proteins"/>
    <property type="match status" value="1"/>
</dbReference>